<keyword evidence="4" id="KW-0274">FAD</keyword>
<evidence type="ECO:0000256" key="5">
    <source>
        <dbReference type="ARBA" id="ARBA00023002"/>
    </source>
</evidence>
<comment type="cofactor">
    <cofactor evidence="1">
        <name>FAD</name>
        <dbReference type="ChEBI" id="CHEBI:57692"/>
    </cofactor>
</comment>
<dbReference type="InterPro" id="IPR009100">
    <property type="entry name" value="AcylCoA_DH/oxidase_NM_dom_sf"/>
</dbReference>
<protein>
    <submittedName>
        <fullName evidence="8">Acyl-CoA dehydrogenase family protein</fullName>
    </submittedName>
</protein>
<dbReference type="Gene3D" id="1.10.540.10">
    <property type="entry name" value="Acyl-CoA dehydrogenase/oxidase, N-terminal domain"/>
    <property type="match status" value="1"/>
</dbReference>
<reference evidence="8 9" key="1">
    <citation type="submission" date="2023-07" db="EMBL/GenBank/DDBJ databases">
        <authorList>
            <person name="Girao M."/>
            <person name="Carvalho M.F."/>
        </authorList>
    </citation>
    <scope>NUCLEOTIDE SEQUENCE [LARGE SCALE GENOMIC DNA]</scope>
    <source>
        <strain evidence="8 9">YIM65754</strain>
    </source>
</reference>
<gene>
    <name evidence="8" type="ORF">Q7514_05300</name>
</gene>
<evidence type="ECO:0000313" key="8">
    <source>
        <dbReference type="EMBL" id="MEE2056942.1"/>
    </source>
</evidence>
<dbReference type="Pfam" id="PF00441">
    <property type="entry name" value="Acyl-CoA_dh_1"/>
    <property type="match status" value="1"/>
</dbReference>
<dbReference type="RefSeq" id="WP_330132206.1">
    <property type="nucleotide sequence ID" value="NZ_JAUTXY010000002.1"/>
</dbReference>
<comment type="caution">
    <text evidence="8">The sequence shown here is derived from an EMBL/GenBank/DDBJ whole genome shotgun (WGS) entry which is preliminary data.</text>
</comment>
<proteinExistence type="inferred from homology"/>
<dbReference type="InterPro" id="IPR036250">
    <property type="entry name" value="AcylCo_DH-like_C"/>
</dbReference>
<feature type="domain" description="Acyl-CoA dehydrogenase/oxidase N-terminal" evidence="7">
    <location>
        <begin position="18"/>
        <end position="101"/>
    </location>
</feature>
<sequence length="342" mass="35522">MSGNTTDNTELRDFERMLAEVFTPGDDHRIGEVIEFDRALWGTLSELGLARLTGDESAGGSGAGWTEAALLLTAAGAGAAAVPVAENDLLAGWLLATAGLEASDGVRTAAVLDADGGARFVPWARDVDSIVVLWQDPKDTWRVADVPRARIDLTDAVNLASEPRDRIRVDVSALSGAAVSGSVAEEFRYRGALARALASVGAMDRILELVVGHVTARVQFGRPLGKFQAVQALVSDIAAEGALARAASDAAVAAAVGGGFESSATRFAVAAAASCTGHAAAVVARNAHQALGAIGFTMEHELHRHANRILSWRSEFGTVSSWDAELLDAAVAAGDVWSLVTE</sequence>
<evidence type="ECO:0000313" key="9">
    <source>
        <dbReference type="Proteomes" id="UP001336020"/>
    </source>
</evidence>
<dbReference type="InterPro" id="IPR009075">
    <property type="entry name" value="AcylCo_DH/oxidase_C"/>
</dbReference>
<evidence type="ECO:0000256" key="3">
    <source>
        <dbReference type="ARBA" id="ARBA00022630"/>
    </source>
</evidence>
<keyword evidence="5" id="KW-0560">Oxidoreductase</keyword>
<dbReference type="SUPFAM" id="SSF47203">
    <property type="entry name" value="Acyl-CoA dehydrogenase C-terminal domain-like"/>
    <property type="match status" value="1"/>
</dbReference>
<feature type="domain" description="Acyl-CoA dehydrogenase/oxidase C-terminal" evidence="6">
    <location>
        <begin position="189"/>
        <end position="317"/>
    </location>
</feature>
<dbReference type="EMBL" id="JAUTXY010000002">
    <property type="protein sequence ID" value="MEE2056942.1"/>
    <property type="molecule type" value="Genomic_DNA"/>
</dbReference>
<name>A0ABU7L5X5_9NOCA</name>
<dbReference type="PANTHER" id="PTHR43884:SF20">
    <property type="entry name" value="ACYL-COA DEHYDROGENASE FADE28"/>
    <property type="match status" value="1"/>
</dbReference>
<dbReference type="SUPFAM" id="SSF56645">
    <property type="entry name" value="Acyl-CoA dehydrogenase NM domain-like"/>
    <property type="match status" value="1"/>
</dbReference>
<keyword evidence="3" id="KW-0285">Flavoprotein</keyword>
<evidence type="ECO:0000256" key="2">
    <source>
        <dbReference type="ARBA" id="ARBA00009347"/>
    </source>
</evidence>
<dbReference type="InterPro" id="IPR013786">
    <property type="entry name" value="AcylCoA_DH/ox_N"/>
</dbReference>
<evidence type="ECO:0000259" key="7">
    <source>
        <dbReference type="Pfam" id="PF02771"/>
    </source>
</evidence>
<evidence type="ECO:0000259" key="6">
    <source>
        <dbReference type="Pfam" id="PF00441"/>
    </source>
</evidence>
<dbReference type="Gene3D" id="1.20.140.10">
    <property type="entry name" value="Butyryl-CoA Dehydrogenase, subunit A, domain 3"/>
    <property type="match status" value="1"/>
</dbReference>
<evidence type="ECO:0000256" key="4">
    <source>
        <dbReference type="ARBA" id="ARBA00022827"/>
    </source>
</evidence>
<dbReference type="Proteomes" id="UP001336020">
    <property type="component" value="Unassembled WGS sequence"/>
</dbReference>
<accession>A0ABU7L5X5</accession>
<dbReference type="Pfam" id="PF02771">
    <property type="entry name" value="Acyl-CoA_dh_N"/>
    <property type="match status" value="1"/>
</dbReference>
<keyword evidence="9" id="KW-1185">Reference proteome</keyword>
<comment type="similarity">
    <text evidence="2">Belongs to the acyl-CoA dehydrogenase family.</text>
</comment>
<organism evidence="8 9">
    <name type="scientific">Rhodococcus artemisiae</name>
    <dbReference type="NCBI Taxonomy" id="714159"/>
    <lineage>
        <taxon>Bacteria</taxon>
        <taxon>Bacillati</taxon>
        <taxon>Actinomycetota</taxon>
        <taxon>Actinomycetes</taxon>
        <taxon>Mycobacteriales</taxon>
        <taxon>Nocardiaceae</taxon>
        <taxon>Rhodococcus</taxon>
    </lineage>
</organism>
<evidence type="ECO:0000256" key="1">
    <source>
        <dbReference type="ARBA" id="ARBA00001974"/>
    </source>
</evidence>
<dbReference type="InterPro" id="IPR037069">
    <property type="entry name" value="AcylCoA_DH/ox_N_sf"/>
</dbReference>
<dbReference type="PANTHER" id="PTHR43884">
    <property type="entry name" value="ACYL-COA DEHYDROGENASE"/>
    <property type="match status" value="1"/>
</dbReference>